<gene>
    <name evidence="3" type="ORF">GA0070611_4760</name>
</gene>
<evidence type="ECO:0000313" key="3">
    <source>
        <dbReference type="EMBL" id="SBT50398.1"/>
    </source>
</evidence>
<accession>A0A1A9A2K5</accession>
<dbReference type="EMBL" id="LT594323">
    <property type="protein sequence ID" value="SBT50398.1"/>
    <property type="molecule type" value="Genomic_DNA"/>
</dbReference>
<protein>
    <submittedName>
        <fullName evidence="3">Uncharacterized protein</fullName>
    </submittedName>
</protein>
<dbReference type="Proteomes" id="UP000199385">
    <property type="component" value="Chromosome I"/>
</dbReference>
<reference evidence="4" key="1">
    <citation type="submission" date="2016-06" db="EMBL/GenBank/DDBJ databases">
        <authorList>
            <person name="Varghese N."/>
            <person name="Submissions Spin"/>
        </authorList>
    </citation>
    <scope>NUCLEOTIDE SEQUENCE [LARGE SCALE GENOMIC DNA]</scope>
    <source>
        <strain evidence="4">DSM 44815</strain>
    </source>
</reference>
<name>A0A1A9A2K5_9ACTN</name>
<feature type="transmembrane region" description="Helical" evidence="2">
    <location>
        <begin position="48"/>
        <end position="70"/>
    </location>
</feature>
<dbReference type="PATRIC" id="fig|261654.4.peg.4830"/>
<keyword evidence="4" id="KW-1185">Reference proteome</keyword>
<dbReference type="RefSeq" id="WP_091668215.1">
    <property type="nucleotide sequence ID" value="NZ_LT594323.1"/>
</dbReference>
<evidence type="ECO:0000256" key="2">
    <source>
        <dbReference type="SAM" id="Phobius"/>
    </source>
</evidence>
<evidence type="ECO:0000313" key="4">
    <source>
        <dbReference type="Proteomes" id="UP000199385"/>
    </source>
</evidence>
<evidence type="ECO:0000256" key="1">
    <source>
        <dbReference type="SAM" id="MobiDB-lite"/>
    </source>
</evidence>
<keyword evidence="2" id="KW-1133">Transmembrane helix</keyword>
<feature type="transmembrane region" description="Helical" evidence="2">
    <location>
        <begin position="21"/>
        <end position="42"/>
    </location>
</feature>
<proteinExistence type="predicted"/>
<keyword evidence="2" id="KW-0472">Membrane</keyword>
<feature type="region of interest" description="Disordered" evidence="1">
    <location>
        <begin position="246"/>
        <end position="270"/>
    </location>
</feature>
<keyword evidence="2" id="KW-0812">Transmembrane</keyword>
<sequence length="270" mass="29364">MGAHTGPIRVYGSPKVRFLAPLLRPSASLCLQLAAVCALLGYGVLVNFHFRAAIALVAVVAGVWMTGWMARSTARHVLLADRFRWEQVDRACEAIVRHLPRASTLSRAEVRSAVQTARWDLACLMRDQARLMDLERATLRSAVGLAEDDPLRSELDVRRALVAERLHAIQAEVDRRLGRLTRLALNSTAIATEVAKRRRSRAAAERARRTLARVDTGIAEAAVSATRTDPAADFTERAEAILAAYRELSGERPSGPTPAPHPRGAGDAGA</sequence>
<organism evidence="3 4">
    <name type="scientific">Micromonospora auratinigra</name>
    <dbReference type="NCBI Taxonomy" id="261654"/>
    <lineage>
        <taxon>Bacteria</taxon>
        <taxon>Bacillati</taxon>
        <taxon>Actinomycetota</taxon>
        <taxon>Actinomycetes</taxon>
        <taxon>Micromonosporales</taxon>
        <taxon>Micromonosporaceae</taxon>
        <taxon>Micromonospora</taxon>
    </lineage>
</organism>
<dbReference type="AlphaFoldDB" id="A0A1A9A2K5"/>
<dbReference type="OrthoDB" id="10019867at2"/>